<dbReference type="PROSITE" id="PS00855">
    <property type="entry name" value="SPASE_II"/>
    <property type="match status" value="1"/>
</dbReference>
<evidence type="ECO:0000256" key="2">
    <source>
        <dbReference type="ARBA" id="ARBA00022475"/>
    </source>
</evidence>
<comment type="caution">
    <text evidence="9">Lacks conserved residue(s) required for the propagation of feature annotation.</text>
</comment>
<keyword evidence="5 9" id="KW-0064">Aspartyl protease</keyword>
<dbReference type="UniPathway" id="UPA00665"/>
<feature type="transmembrane region" description="Helical" evidence="9">
    <location>
        <begin position="60"/>
        <end position="80"/>
    </location>
</feature>
<dbReference type="Proteomes" id="UP000006365">
    <property type="component" value="Chromosome"/>
</dbReference>
<dbReference type="HAMAP" id="MF_00161">
    <property type="entry name" value="LspA"/>
    <property type="match status" value="1"/>
</dbReference>
<keyword evidence="12" id="KW-0449">Lipoprotein</keyword>
<evidence type="ECO:0000256" key="1">
    <source>
        <dbReference type="ARBA" id="ARBA00006139"/>
    </source>
</evidence>
<comment type="pathway">
    <text evidence="9">Protein modification; lipoprotein biosynthesis (signal peptide cleavage).</text>
</comment>
<keyword evidence="8 9" id="KW-0472">Membrane</keyword>
<evidence type="ECO:0000256" key="7">
    <source>
        <dbReference type="ARBA" id="ARBA00022989"/>
    </source>
</evidence>
<evidence type="ECO:0000256" key="8">
    <source>
        <dbReference type="ARBA" id="ARBA00023136"/>
    </source>
</evidence>
<feature type="active site" evidence="9">
    <location>
        <position position="117"/>
    </location>
</feature>
<keyword evidence="4 9" id="KW-0812">Transmembrane</keyword>
<keyword evidence="6 9" id="KW-0378">Hydrolase</keyword>
<evidence type="ECO:0000256" key="5">
    <source>
        <dbReference type="ARBA" id="ARBA00022750"/>
    </source>
</evidence>
<dbReference type="NCBIfam" id="TIGR00077">
    <property type="entry name" value="lspA"/>
    <property type="match status" value="1"/>
</dbReference>
<comment type="subcellular location">
    <subcellularLocation>
        <location evidence="9">Cell inner membrane</location>
        <topology evidence="9">Multi-pass membrane protein</topology>
    </subcellularLocation>
</comment>
<evidence type="ECO:0000256" key="10">
    <source>
        <dbReference type="RuleBase" id="RU000594"/>
    </source>
</evidence>
<evidence type="ECO:0000313" key="12">
    <source>
        <dbReference type="EMBL" id="ADW18534.1"/>
    </source>
</evidence>
<keyword evidence="7 9" id="KW-1133">Transmembrane helix</keyword>
<dbReference type="Pfam" id="PF01252">
    <property type="entry name" value="Peptidase_A8"/>
    <property type="match status" value="1"/>
</dbReference>
<comment type="catalytic activity">
    <reaction evidence="9 10">
        <text>Release of signal peptides from bacterial membrane prolipoproteins. Hydrolyzes -Xaa-Yaa-Zaa-|-(S,diacylglyceryl)Cys-, in which Xaa is hydrophobic (preferably Leu), and Yaa (Ala or Ser) and Zaa (Gly or Ala) have small, neutral side chains.</text>
        <dbReference type="EC" id="3.4.23.36"/>
    </reaction>
</comment>
<keyword evidence="3 9" id="KW-0645">Protease</keyword>
<dbReference type="PANTHER" id="PTHR33695">
    <property type="entry name" value="LIPOPROTEIN SIGNAL PEPTIDASE"/>
    <property type="match status" value="1"/>
</dbReference>
<evidence type="ECO:0000256" key="9">
    <source>
        <dbReference type="HAMAP-Rule" id="MF_00161"/>
    </source>
</evidence>
<dbReference type="EC" id="3.4.23.36" evidence="9"/>
<evidence type="ECO:0000256" key="4">
    <source>
        <dbReference type="ARBA" id="ARBA00022692"/>
    </source>
</evidence>
<evidence type="ECO:0000313" key="13">
    <source>
        <dbReference type="Proteomes" id="UP000006365"/>
    </source>
</evidence>
<dbReference type="PRINTS" id="PR00781">
    <property type="entry name" value="LIPOSIGPTASE"/>
</dbReference>
<dbReference type="KEGG" id="dpr:Despr_2393"/>
<organism evidence="12 13">
    <name type="scientific">Desulfobulbus propionicus (strain ATCC 33891 / DSM 2032 / VKM B-1956 / 1pr3)</name>
    <dbReference type="NCBI Taxonomy" id="577650"/>
    <lineage>
        <taxon>Bacteria</taxon>
        <taxon>Pseudomonadati</taxon>
        <taxon>Thermodesulfobacteriota</taxon>
        <taxon>Desulfobulbia</taxon>
        <taxon>Desulfobulbales</taxon>
        <taxon>Desulfobulbaceae</taxon>
        <taxon>Desulfobulbus</taxon>
    </lineage>
</organism>
<dbReference type="PANTHER" id="PTHR33695:SF1">
    <property type="entry name" value="LIPOPROTEIN SIGNAL PEPTIDASE"/>
    <property type="match status" value="1"/>
</dbReference>
<dbReference type="InterPro" id="IPR001872">
    <property type="entry name" value="Peptidase_A8"/>
</dbReference>
<protein>
    <recommendedName>
        <fullName evidence="9">Lipoprotein signal peptidase</fullName>
        <ecNumber evidence="9">3.4.23.36</ecNumber>
    </recommendedName>
    <alternativeName>
        <fullName evidence="9">Prolipoprotein signal peptidase</fullName>
    </alternativeName>
    <alternativeName>
        <fullName evidence="9">Signal peptidase II</fullName>
        <shortName evidence="9">SPase II</shortName>
    </alternativeName>
</protein>
<name>A0A7U4DPX6_DESPD</name>
<keyword evidence="9" id="KW-0997">Cell inner membrane</keyword>
<proteinExistence type="inferred from homology"/>
<evidence type="ECO:0000256" key="11">
    <source>
        <dbReference type="RuleBase" id="RU004181"/>
    </source>
</evidence>
<comment type="similarity">
    <text evidence="1 9 11">Belongs to the peptidase A8 family.</text>
</comment>
<feature type="transmembrane region" description="Helical" evidence="9">
    <location>
        <begin position="127"/>
        <end position="152"/>
    </location>
</feature>
<dbReference type="EMBL" id="CP002364">
    <property type="protein sequence ID" value="ADW18534.1"/>
    <property type="molecule type" value="Genomic_DNA"/>
</dbReference>
<dbReference type="GO" id="GO:0005886">
    <property type="term" value="C:plasma membrane"/>
    <property type="evidence" value="ECO:0007669"/>
    <property type="project" value="UniProtKB-SubCell"/>
</dbReference>
<feature type="active site" evidence="9">
    <location>
        <position position="135"/>
    </location>
</feature>
<dbReference type="RefSeq" id="WP_015725071.1">
    <property type="nucleotide sequence ID" value="NC_014972.1"/>
</dbReference>
<keyword evidence="2 9" id="KW-1003">Cell membrane</keyword>
<comment type="function">
    <text evidence="9 10">This protein specifically catalyzes the removal of signal peptides from prolipoproteins.</text>
</comment>
<dbReference type="AlphaFoldDB" id="A0A7U4DPX6"/>
<dbReference type="GO" id="GO:0006508">
    <property type="term" value="P:proteolysis"/>
    <property type="evidence" value="ECO:0007669"/>
    <property type="project" value="UniProtKB-KW"/>
</dbReference>
<evidence type="ECO:0000256" key="6">
    <source>
        <dbReference type="ARBA" id="ARBA00022801"/>
    </source>
</evidence>
<feature type="transmembrane region" description="Helical" evidence="9">
    <location>
        <begin position="89"/>
        <end position="107"/>
    </location>
</feature>
<evidence type="ECO:0000256" key="3">
    <source>
        <dbReference type="ARBA" id="ARBA00022670"/>
    </source>
</evidence>
<keyword evidence="13" id="KW-1185">Reference proteome</keyword>
<sequence length="160" mass="17932">MLFFFTVILTVIGLDQATKFWIMHHFVLHESRVVIPDLFNLTYLTNNGAAFSILAGQPALWRQVFFIAAAGAALVFIWIAQRSFGRRSMAYTLGLALIAGGAIGNLIDRIRFGFVIDFLDVYVGTYHWPAFNIADSAITVGVILFIVNNLLFDRQQSERA</sequence>
<dbReference type="GO" id="GO:0004190">
    <property type="term" value="F:aspartic-type endopeptidase activity"/>
    <property type="evidence" value="ECO:0007669"/>
    <property type="project" value="UniProtKB-UniRule"/>
</dbReference>
<reference evidence="12 13" key="1">
    <citation type="journal article" date="2011" name="Stand. Genomic Sci.">
        <title>Complete genome sequence of Desulfobulbus propionicus type strain (1pr3).</title>
        <authorList>
            <person name="Pagani I."/>
            <person name="Lapidus A."/>
            <person name="Nolan M."/>
            <person name="Lucas S."/>
            <person name="Hammon N."/>
            <person name="Deshpande S."/>
            <person name="Cheng J.F."/>
            <person name="Chertkov O."/>
            <person name="Davenport K."/>
            <person name="Tapia R."/>
            <person name="Han C."/>
            <person name="Goodwin L."/>
            <person name="Pitluck S."/>
            <person name="Liolios K."/>
            <person name="Mavromatis K."/>
            <person name="Ivanova N."/>
            <person name="Mikhailova N."/>
            <person name="Pati A."/>
            <person name="Chen A."/>
            <person name="Palaniappan K."/>
            <person name="Land M."/>
            <person name="Hauser L."/>
            <person name="Chang Y.J."/>
            <person name="Jeffries C.D."/>
            <person name="Detter J.C."/>
            <person name="Brambilla E."/>
            <person name="Kannan K.P."/>
            <person name="Djao O.D."/>
            <person name="Rohde M."/>
            <person name="Pukall R."/>
            <person name="Spring S."/>
            <person name="Goker M."/>
            <person name="Sikorski J."/>
            <person name="Woyke T."/>
            <person name="Bristow J."/>
            <person name="Eisen J.A."/>
            <person name="Markowitz V."/>
            <person name="Hugenholtz P."/>
            <person name="Kyrpides N.C."/>
            <person name="Klenk H.P."/>
        </authorList>
    </citation>
    <scope>NUCLEOTIDE SEQUENCE [LARGE SCALE GENOMIC DNA]</scope>
    <source>
        <strain evidence="13">ATCC 33891 / DSM 2032 / 1pr3</strain>
    </source>
</reference>
<gene>
    <name evidence="9" type="primary">lspA</name>
    <name evidence="12" type="ordered locus">Despr_2393</name>
</gene>
<accession>A0A7U4DPX6</accession>